<keyword evidence="5" id="KW-0677">Repeat</keyword>
<keyword evidence="4 9" id="KW-0812">Transmembrane</keyword>
<evidence type="ECO:0000256" key="6">
    <source>
        <dbReference type="ARBA" id="ARBA00022989"/>
    </source>
</evidence>
<protein>
    <submittedName>
        <fullName evidence="11">Mitochondrial solute carrier</fullName>
    </submittedName>
</protein>
<keyword evidence="7" id="KW-0496">Mitochondrion</keyword>
<dbReference type="SUPFAM" id="SSF103506">
    <property type="entry name" value="Mitochondrial carrier"/>
    <property type="match status" value="1"/>
</dbReference>
<keyword evidence="3 10" id="KW-0813">Transport</keyword>
<dbReference type="AlphaFoldDB" id="F2WQ70"/>
<accession>F2WQ70</accession>
<evidence type="ECO:0000256" key="3">
    <source>
        <dbReference type="ARBA" id="ARBA00022448"/>
    </source>
</evidence>
<evidence type="ECO:0000256" key="10">
    <source>
        <dbReference type="RuleBase" id="RU000488"/>
    </source>
</evidence>
<comment type="similarity">
    <text evidence="2 10">Belongs to the mitochondrial carrier (TC 2.A.29) family.</text>
</comment>
<feature type="repeat" description="Solcar" evidence="9">
    <location>
        <begin position="16"/>
        <end position="101"/>
    </location>
</feature>
<dbReference type="GO" id="GO:0031966">
    <property type="term" value="C:mitochondrial membrane"/>
    <property type="evidence" value="ECO:0007669"/>
    <property type="project" value="UniProtKB-SubCell"/>
</dbReference>
<dbReference type="EMBL" id="HQ199287">
    <property type="protein sequence ID" value="ADV91215.1"/>
    <property type="molecule type" value="mRNA"/>
</dbReference>
<keyword evidence="6" id="KW-1133">Transmembrane helix</keyword>
<evidence type="ECO:0000256" key="7">
    <source>
        <dbReference type="ARBA" id="ARBA00023128"/>
    </source>
</evidence>
<evidence type="ECO:0000256" key="2">
    <source>
        <dbReference type="ARBA" id="ARBA00006375"/>
    </source>
</evidence>
<dbReference type="InterPro" id="IPR023395">
    <property type="entry name" value="MCP_dom_sf"/>
</dbReference>
<evidence type="ECO:0000313" key="11">
    <source>
        <dbReference type="EMBL" id="ADV91215.1"/>
    </source>
</evidence>
<evidence type="ECO:0000256" key="5">
    <source>
        <dbReference type="ARBA" id="ARBA00022737"/>
    </source>
</evidence>
<dbReference type="Gene3D" id="1.50.40.10">
    <property type="entry name" value="Mitochondrial carrier domain"/>
    <property type="match status" value="2"/>
</dbReference>
<evidence type="ECO:0000256" key="4">
    <source>
        <dbReference type="ARBA" id="ARBA00022692"/>
    </source>
</evidence>
<evidence type="ECO:0000256" key="8">
    <source>
        <dbReference type="ARBA" id="ARBA00023136"/>
    </source>
</evidence>
<feature type="repeat" description="Solcar" evidence="9">
    <location>
        <begin position="206"/>
        <end position="288"/>
    </location>
</feature>
<dbReference type="GO" id="GO:0022857">
    <property type="term" value="F:transmembrane transporter activity"/>
    <property type="evidence" value="ECO:0007669"/>
    <property type="project" value="TreeGrafter"/>
</dbReference>
<reference evidence="11" key="1">
    <citation type="journal article" date="2011" name="J. Mol. Biol.">
        <title>Analysis of dinoflagellate mitochondrial protein sorting signals indicates a highly stable protein targeting system across eukaryotic diversity.</title>
        <authorList>
            <person name="Danne J.C."/>
            <person name="Waller R.F."/>
        </authorList>
    </citation>
    <scope>NUCLEOTIDE SEQUENCE</scope>
</reference>
<dbReference type="PANTHER" id="PTHR45624">
    <property type="entry name" value="MITOCHONDRIAL BASIC AMINO ACIDS TRANSPORTER-RELATED"/>
    <property type="match status" value="1"/>
</dbReference>
<dbReference type="InterPro" id="IPR050567">
    <property type="entry name" value="Mitochondrial_Carrier"/>
</dbReference>
<keyword evidence="8 9" id="KW-0472">Membrane</keyword>
<dbReference type="PROSITE" id="PS50920">
    <property type="entry name" value="SOLCAR"/>
    <property type="match status" value="2"/>
</dbReference>
<dbReference type="InterPro" id="IPR018108">
    <property type="entry name" value="MCP_transmembrane"/>
</dbReference>
<sequence length="293" mass="32247">GERIYFLMSEGSNGDLGLFAKRCAASTAPAVVWTLTGCPFDVVKTRMQTALIPFSTPAHCLGWTLRNEGVSALWKGCIPQFLIGWPYSLIMFSVYQSTKPYLATGDHHLAGCFAAGALSGVAVTILHNPMELWRVRLQTHEHVGLECCGCTDRNALLRKELLLRPQLLFRGLSMTLTENVVGNGVFFSSNEKLRQTFSDNQDFGLARWLAEAVIGGMTGMIFQGSIYPADLLKARLMTHDGMSTRSAAAQLLREEGIRGLYRGASVLLMRAAVINAAGWPALWWAQRRLGIHD</sequence>
<dbReference type="Pfam" id="PF00153">
    <property type="entry name" value="Mito_carr"/>
    <property type="match status" value="3"/>
</dbReference>
<comment type="subcellular location">
    <subcellularLocation>
        <location evidence="1">Mitochondrion membrane</location>
        <topology evidence="1">Multi-pass membrane protein</topology>
    </subcellularLocation>
</comment>
<organism evidence="11">
    <name type="scientific">Karlodinium veneficum</name>
    <name type="common">Dinoflagellate</name>
    <name type="synonym">Karlodinium micrum</name>
    <dbReference type="NCBI Taxonomy" id="407301"/>
    <lineage>
        <taxon>Eukaryota</taxon>
        <taxon>Sar</taxon>
        <taxon>Alveolata</taxon>
        <taxon>Dinophyceae</taxon>
        <taxon>Gymnodiniales</taxon>
        <taxon>Kareniaceae</taxon>
        <taxon>Karlodinium</taxon>
    </lineage>
</organism>
<evidence type="ECO:0000256" key="1">
    <source>
        <dbReference type="ARBA" id="ARBA00004225"/>
    </source>
</evidence>
<evidence type="ECO:0000256" key="9">
    <source>
        <dbReference type="PROSITE-ProRule" id="PRU00282"/>
    </source>
</evidence>
<feature type="non-terminal residue" evidence="11">
    <location>
        <position position="1"/>
    </location>
</feature>
<name>F2WQ70_KARVE</name>
<proteinExistence type="evidence at transcript level"/>